<sequence length="38" mass="3888">MAALSVQRDNGGIMTFTSGSFASAAFNVFPTSTSMTLA</sequence>
<dbReference type="EMBL" id="AMYD01003389">
    <property type="protein sequence ID" value="EQB46444.1"/>
    <property type="molecule type" value="Genomic_DNA"/>
</dbReference>
<reference evidence="2" key="1">
    <citation type="journal article" date="2013" name="Mol. Plant Microbe Interact.">
        <title>Global aspects of pacC regulation of pathogenicity genes in Colletotrichum gloeosporioides as revealed by transcriptome analysis.</title>
        <authorList>
            <person name="Alkan N."/>
            <person name="Meng X."/>
            <person name="Friedlander G."/>
            <person name="Reuveni E."/>
            <person name="Sukno S."/>
            <person name="Sherman A."/>
            <person name="Thon M."/>
            <person name="Fluhr R."/>
            <person name="Prusky D."/>
        </authorList>
    </citation>
    <scope>NUCLEOTIDE SEQUENCE [LARGE SCALE GENOMIC DNA]</scope>
    <source>
        <strain evidence="2">Cg-14</strain>
    </source>
</reference>
<evidence type="ECO:0000313" key="2">
    <source>
        <dbReference type="Proteomes" id="UP000015530"/>
    </source>
</evidence>
<organism evidence="1 2">
    <name type="scientific">Colletotrichum gloeosporioides (strain Cg-14)</name>
    <name type="common">Anthracnose fungus</name>
    <name type="synonym">Glomerella cingulata</name>
    <dbReference type="NCBI Taxonomy" id="1237896"/>
    <lineage>
        <taxon>Eukaryota</taxon>
        <taxon>Fungi</taxon>
        <taxon>Dikarya</taxon>
        <taxon>Ascomycota</taxon>
        <taxon>Pezizomycotina</taxon>
        <taxon>Sordariomycetes</taxon>
        <taxon>Hypocreomycetidae</taxon>
        <taxon>Glomerellales</taxon>
        <taxon>Glomerellaceae</taxon>
        <taxon>Colletotrichum</taxon>
        <taxon>Colletotrichum gloeosporioides species complex</taxon>
    </lineage>
</organism>
<proteinExistence type="predicted"/>
<evidence type="ECO:0000313" key="1">
    <source>
        <dbReference type="EMBL" id="EQB46444.1"/>
    </source>
</evidence>
<accession>T0K3V9</accession>
<dbReference type="AlphaFoldDB" id="T0K3V9"/>
<comment type="caution">
    <text evidence="1">The sequence shown here is derived from an EMBL/GenBank/DDBJ whole genome shotgun (WGS) entry which is preliminary data.</text>
</comment>
<dbReference type="HOGENOM" id="CLU_3335531_0_0_1"/>
<name>T0K3V9_COLGC</name>
<dbReference type="Proteomes" id="UP000015530">
    <property type="component" value="Unassembled WGS sequence"/>
</dbReference>
<protein>
    <submittedName>
        <fullName evidence="1">Uncharacterized protein</fullName>
    </submittedName>
</protein>
<gene>
    <name evidence="1" type="ORF">CGLO_14501</name>
</gene>